<dbReference type="Pfam" id="PF01636">
    <property type="entry name" value="APH"/>
    <property type="match status" value="1"/>
</dbReference>
<organism evidence="2 3">
    <name type="scientific">Facklamia hominis</name>
    <dbReference type="NCBI Taxonomy" id="178214"/>
    <lineage>
        <taxon>Bacteria</taxon>
        <taxon>Bacillati</taxon>
        <taxon>Bacillota</taxon>
        <taxon>Bacilli</taxon>
        <taxon>Lactobacillales</taxon>
        <taxon>Aerococcaceae</taxon>
        <taxon>Facklamia</taxon>
    </lineage>
</organism>
<protein>
    <submittedName>
        <fullName evidence="2">TIGR04282 family arsenosugar biosynthesis glycosyltransferase</fullName>
    </submittedName>
</protein>
<dbReference type="AlphaFoldDB" id="A0AAJ1Q6U4"/>
<proteinExistence type="predicted"/>
<evidence type="ECO:0000313" key="3">
    <source>
        <dbReference type="Proteomes" id="UP001229251"/>
    </source>
</evidence>
<name>A0AAJ1Q6U4_9LACT</name>
<dbReference type="PANTHER" id="PTHR36529:SF1">
    <property type="entry name" value="GLYCOSYLTRANSFERASE"/>
    <property type="match status" value="1"/>
</dbReference>
<dbReference type="InterPro" id="IPR018641">
    <property type="entry name" value="Trfase_1_rSAM/seldom-assoc"/>
</dbReference>
<sequence>MNQSAIIYFMKLPKKGYSKTRLQNFLPADNILHLCTYLIQQNYQVIQDYPADVYLFVTPQEDLAQVHDYLDIDLGRVFPQLMSDHLGQRMAQAMEQVFQLGYQKVALMGCDLIDLDRPILNQAFEGLDHCDLVLAPARDGGYGLIATKAFHPELFNLTHYSHDQVLRQTLDQAQSAGLTWTLTRTILDIDDRDDVAAYLTGDSAATFLNQGEYNANFIFDQGKKLLRVALGSQMHLKHQIVYEYQALKALEPSGVVPKVYDCQAETDLMGLGFLTEEFLPGRPLNYQTDLNKAAELLARVHHVDPKRGRDLIRADQPFELMYQEFQSMFKHYQDWPQKKSQVESVILSLLDSLSIYDRQLPLEDPCIINTELNSHNFLINESGPSYIIDWEKPLIGEREQDLAHFLAPTTTLWRTDQLIEGKDLAGFVTAYNKYSTVPVKKDRLKQYLHFTCLRGVTWCAMAYVQYLNQTKVKAANSSAFARIERFISLPFLENIQTYINDLEGLLQ</sequence>
<dbReference type="SUPFAM" id="SSF53448">
    <property type="entry name" value="Nucleotide-diphospho-sugar transferases"/>
    <property type="match status" value="1"/>
</dbReference>
<evidence type="ECO:0000313" key="2">
    <source>
        <dbReference type="EMBL" id="MDK7187631.1"/>
    </source>
</evidence>
<dbReference type="Pfam" id="PF09837">
    <property type="entry name" value="DUF2064"/>
    <property type="match status" value="1"/>
</dbReference>
<dbReference type="Proteomes" id="UP001229251">
    <property type="component" value="Unassembled WGS sequence"/>
</dbReference>
<dbReference type="PANTHER" id="PTHR36529">
    <property type="entry name" value="SLL1095 PROTEIN"/>
    <property type="match status" value="1"/>
</dbReference>
<reference evidence="2" key="1">
    <citation type="submission" date="2023-05" db="EMBL/GenBank/DDBJ databases">
        <title>Cataloging the Phylogenetic Diversity of Human Bladder Bacteria.</title>
        <authorList>
            <person name="Du J."/>
        </authorList>
    </citation>
    <scope>NUCLEOTIDE SEQUENCE</scope>
    <source>
        <strain evidence="2">UMB1231</strain>
    </source>
</reference>
<dbReference type="RefSeq" id="WP_285066091.1">
    <property type="nucleotide sequence ID" value="NZ_JASOOE010000011.1"/>
</dbReference>
<gene>
    <name evidence="2" type="ORF">QP433_06525</name>
</gene>
<comment type="caution">
    <text evidence="2">The sequence shown here is derived from an EMBL/GenBank/DDBJ whole genome shotgun (WGS) entry which is preliminary data.</text>
</comment>
<dbReference type="InterPro" id="IPR011009">
    <property type="entry name" value="Kinase-like_dom_sf"/>
</dbReference>
<evidence type="ECO:0000259" key="1">
    <source>
        <dbReference type="Pfam" id="PF01636"/>
    </source>
</evidence>
<dbReference type="NCBIfam" id="TIGR04282">
    <property type="entry name" value="glyco_like_cofC"/>
    <property type="match status" value="1"/>
</dbReference>
<dbReference type="SUPFAM" id="SSF56112">
    <property type="entry name" value="Protein kinase-like (PK-like)"/>
    <property type="match status" value="1"/>
</dbReference>
<dbReference type="InterPro" id="IPR002575">
    <property type="entry name" value="Aminoglycoside_PTrfase"/>
</dbReference>
<accession>A0AAJ1Q6U4</accession>
<dbReference type="Gene3D" id="3.90.550.10">
    <property type="entry name" value="Spore Coat Polysaccharide Biosynthesis Protein SpsA, Chain A"/>
    <property type="match status" value="1"/>
</dbReference>
<dbReference type="EMBL" id="JASOOE010000011">
    <property type="protein sequence ID" value="MDK7187631.1"/>
    <property type="molecule type" value="Genomic_DNA"/>
</dbReference>
<dbReference type="Gene3D" id="3.90.1200.10">
    <property type="match status" value="1"/>
</dbReference>
<dbReference type="InterPro" id="IPR029044">
    <property type="entry name" value="Nucleotide-diphossugar_trans"/>
</dbReference>
<feature type="domain" description="Aminoglycoside phosphotransferase" evidence="1">
    <location>
        <begin position="206"/>
        <end position="420"/>
    </location>
</feature>